<feature type="transmembrane region" description="Helical" evidence="1">
    <location>
        <begin position="19"/>
        <end position="38"/>
    </location>
</feature>
<proteinExistence type="predicted"/>
<name>A0A9W8AP44_9FUNG</name>
<sequence>MAETYHVINHEGLQNHVEFVITFSLMGLIVGYNLFISIKYIRHSHAPIQRLCLAMNVFMMVCSFILILRDVGYYNCSIFNVAFFFLYLGTITFLGFILIIKVYYASNYRKILLFGLLTLQSAVVAIHIWAMTQANVYTEADTMLCQFIQEKNSFAVAMASDLVFNSVVTFLFFQQIYRASLRVRSSLFTILIRDGMVFWILTAIFPIVIAIVSFLEHGYNLLPVLFVLYIVSGSTAITWQIFRKARKNRQPALSKPYAGVTRREQRSVLS</sequence>
<protein>
    <submittedName>
        <fullName evidence="2">Uncharacterized protein</fullName>
    </submittedName>
</protein>
<feature type="transmembrane region" description="Helical" evidence="1">
    <location>
        <begin position="221"/>
        <end position="242"/>
    </location>
</feature>
<evidence type="ECO:0000313" key="2">
    <source>
        <dbReference type="EMBL" id="KAJ1962295.1"/>
    </source>
</evidence>
<dbReference type="OrthoDB" id="5546797at2759"/>
<keyword evidence="1" id="KW-0812">Transmembrane</keyword>
<keyword evidence="3" id="KW-1185">Reference proteome</keyword>
<feature type="transmembrane region" description="Helical" evidence="1">
    <location>
        <begin position="81"/>
        <end position="104"/>
    </location>
</feature>
<dbReference type="AlphaFoldDB" id="A0A9W8AP44"/>
<dbReference type="Proteomes" id="UP001150925">
    <property type="component" value="Unassembled WGS sequence"/>
</dbReference>
<organism evidence="2 3">
    <name type="scientific">Dispira parvispora</name>
    <dbReference type="NCBI Taxonomy" id="1520584"/>
    <lineage>
        <taxon>Eukaryota</taxon>
        <taxon>Fungi</taxon>
        <taxon>Fungi incertae sedis</taxon>
        <taxon>Zoopagomycota</taxon>
        <taxon>Kickxellomycotina</taxon>
        <taxon>Dimargaritomycetes</taxon>
        <taxon>Dimargaritales</taxon>
        <taxon>Dimargaritaceae</taxon>
        <taxon>Dispira</taxon>
    </lineage>
</organism>
<keyword evidence="1" id="KW-1133">Transmembrane helix</keyword>
<feature type="transmembrane region" description="Helical" evidence="1">
    <location>
        <begin position="152"/>
        <end position="173"/>
    </location>
</feature>
<comment type="caution">
    <text evidence="2">The sequence shown here is derived from an EMBL/GenBank/DDBJ whole genome shotgun (WGS) entry which is preliminary data.</text>
</comment>
<feature type="transmembrane region" description="Helical" evidence="1">
    <location>
        <begin position="50"/>
        <end position="69"/>
    </location>
</feature>
<evidence type="ECO:0000256" key="1">
    <source>
        <dbReference type="SAM" id="Phobius"/>
    </source>
</evidence>
<keyword evidence="1" id="KW-0472">Membrane</keyword>
<evidence type="ECO:0000313" key="3">
    <source>
        <dbReference type="Proteomes" id="UP001150925"/>
    </source>
</evidence>
<gene>
    <name evidence="2" type="ORF">IWQ62_003577</name>
</gene>
<reference evidence="2" key="1">
    <citation type="submission" date="2022-07" db="EMBL/GenBank/DDBJ databases">
        <title>Phylogenomic reconstructions and comparative analyses of Kickxellomycotina fungi.</title>
        <authorList>
            <person name="Reynolds N.K."/>
            <person name="Stajich J.E."/>
            <person name="Barry K."/>
            <person name="Grigoriev I.V."/>
            <person name="Crous P."/>
            <person name="Smith M.E."/>
        </authorList>
    </citation>
    <scope>NUCLEOTIDE SEQUENCE</scope>
    <source>
        <strain evidence="2">RSA 1196</strain>
    </source>
</reference>
<dbReference type="EMBL" id="JANBPY010000986">
    <property type="protein sequence ID" value="KAJ1962295.1"/>
    <property type="molecule type" value="Genomic_DNA"/>
</dbReference>
<accession>A0A9W8AP44</accession>
<feature type="transmembrane region" description="Helical" evidence="1">
    <location>
        <begin position="194"/>
        <end position="215"/>
    </location>
</feature>
<feature type="transmembrane region" description="Helical" evidence="1">
    <location>
        <begin position="111"/>
        <end position="132"/>
    </location>
</feature>